<sequence length="179" mass="19730">MSALRQRAAQLARQARTARPSGAQSTRSYASSHGHHEAPHTVEESLGPAFFITMGTFVGSVFVYQISRPGENGELSTIHKWIEKISNYGTEWETKNHLMAAAIQQAAHDKHLLYGAERSKYHELSYPEVFTHGSPFNVPAGHYPNISKVVAHYQKQHHDDEARKAKKLAAAAATAAASE</sequence>
<feature type="compositionally biased region" description="Low complexity" evidence="1">
    <location>
        <begin position="8"/>
        <end position="19"/>
    </location>
</feature>
<organism evidence="2 3">
    <name type="scientific">Chaetomium fimeti</name>
    <dbReference type="NCBI Taxonomy" id="1854472"/>
    <lineage>
        <taxon>Eukaryota</taxon>
        <taxon>Fungi</taxon>
        <taxon>Dikarya</taxon>
        <taxon>Ascomycota</taxon>
        <taxon>Pezizomycotina</taxon>
        <taxon>Sordariomycetes</taxon>
        <taxon>Sordariomycetidae</taxon>
        <taxon>Sordariales</taxon>
        <taxon>Chaetomiaceae</taxon>
        <taxon>Chaetomium</taxon>
    </lineage>
</organism>
<evidence type="ECO:0000313" key="3">
    <source>
        <dbReference type="Proteomes" id="UP001278766"/>
    </source>
</evidence>
<dbReference type="PANTHER" id="PTHR42100:SF1">
    <property type="entry name" value="OXIDOREDUCTASE 178 KDA SUBUNIT, PUTATIVE (AFU_ORTHOLOGUE AFUA_8G04320)-RELATED"/>
    <property type="match status" value="1"/>
</dbReference>
<comment type="caution">
    <text evidence="2">The sequence shown here is derived from an EMBL/GenBank/DDBJ whole genome shotgun (WGS) entry which is preliminary data.</text>
</comment>
<dbReference type="EMBL" id="JAUEPN010000002">
    <property type="protein sequence ID" value="KAK3298974.1"/>
    <property type="molecule type" value="Genomic_DNA"/>
</dbReference>
<gene>
    <name evidence="2" type="ORF">B0H64DRAFT_371383</name>
</gene>
<feature type="compositionally biased region" description="Polar residues" evidence="1">
    <location>
        <begin position="22"/>
        <end position="31"/>
    </location>
</feature>
<dbReference type="RefSeq" id="XP_062662488.1">
    <property type="nucleotide sequence ID" value="XM_062802151.1"/>
</dbReference>
<reference evidence="2" key="1">
    <citation type="journal article" date="2023" name="Mol. Phylogenet. Evol.">
        <title>Genome-scale phylogeny and comparative genomics of the fungal order Sordariales.</title>
        <authorList>
            <person name="Hensen N."/>
            <person name="Bonometti L."/>
            <person name="Westerberg I."/>
            <person name="Brannstrom I.O."/>
            <person name="Guillou S."/>
            <person name="Cros-Aarteil S."/>
            <person name="Calhoun S."/>
            <person name="Haridas S."/>
            <person name="Kuo A."/>
            <person name="Mondo S."/>
            <person name="Pangilinan J."/>
            <person name="Riley R."/>
            <person name="LaButti K."/>
            <person name="Andreopoulos B."/>
            <person name="Lipzen A."/>
            <person name="Chen C."/>
            <person name="Yan M."/>
            <person name="Daum C."/>
            <person name="Ng V."/>
            <person name="Clum A."/>
            <person name="Steindorff A."/>
            <person name="Ohm R.A."/>
            <person name="Martin F."/>
            <person name="Silar P."/>
            <person name="Natvig D.O."/>
            <person name="Lalanne C."/>
            <person name="Gautier V."/>
            <person name="Ament-Velasquez S.L."/>
            <person name="Kruys A."/>
            <person name="Hutchinson M.I."/>
            <person name="Powell A.J."/>
            <person name="Barry K."/>
            <person name="Miller A.N."/>
            <person name="Grigoriev I.V."/>
            <person name="Debuchy R."/>
            <person name="Gladieux P."/>
            <person name="Hiltunen Thoren M."/>
            <person name="Johannesson H."/>
        </authorList>
    </citation>
    <scope>NUCLEOTIDE SEQUENCE</scope>
    <source>
        <strain evidence="2">CBS 168.71</strain>
    </source>
</reference>
<dbReference type="AlphaFoldDB" id="A0AAE0HLY4"/>
<evidence type="ECO:0000313" key="2">
    <source>
        <dbReference type="EMBL" id="KAK3298974.1"/>
    </source>
</evidence>
<feature type="region of interest" description="Disordered" evidence="1">
    <location>
        <begin position="8"/>
        <end position="40"/>
    </location>
</feature>
<keyword evidence="3" id="KW-1185">Reference proteome</keyword>
<evidence type="ECO:0008006" key="4">
    <source>
        <dbReference type="Google" id="ProtNLM"/>
    </source>
</evidence>
<dbReference type="GO" id="GO:0005739">
    <property type="term" value="C:mitochondrion"/>
    <property type="evidence" value="ECO:0007669"/>
    <property type="project" value="InterPro"/>
</dbReference>
<dbReference type="Proteomes" id="UP001278766">
    <property type="component" value="Unassembled WGS sequence"/>
</dbReference>
<dbReference type="InterPro" id="IPR034444">
    <property type="entry name" value="Nuo17.8"/>
</dbReference>
<name>A0AAE0HLY4_9PEZI</name>
<evidence type="ECO:0000256" key="1">
    <source>
        <dbReference type="SAM" id="MobiDB-lite"/>
    </source>
</evidence>
<dbReference type="GeneID" id="87839099"/>
<protein>
    <recommendedName>
        <fullName evidence="4">NADH-ubiquinone oxidoreductase 17.8 kDa subunit</fullName>
    </recommendedName>
</protein>
<accession>A0AAE0HLY4</accession>
<dbReference type="PANTHER" id="PTHR42100">
    <property type="entry name" value="OXIDOREDUCTASE 178 KDA SUBUNIT, PUTATIVE (AFU_ORTHOLOGUE AFUA_8G04320)-RELATED"/>
    <property type="match status" value="1"/>
</dbReference>
<reference evidence="2" key="2">
    <citation type="submission" date="2023-06" db="EMBL/GenBank/DDBJ databases">
        <authorList>
            <consortium name="Lawrence Berkeley National Laboratory"/>
            <person name="Haridas S."/>
            <person name="Hensen N."/>
            <person name="Bonometti L."/>
            <person name="Westerberg I."/>
            <person name="Brannstrom I.O."/>
            <person name="Guillou S."/>
            <person name="Cros-Aarteil S."/>
            <person name="Calhoun S."/>
            <person name="Kuo A."/>
            <person name="Mondo S."/>
            <person name="Pangilinan J."/>
            <person name="Riley R."/>
            <person name="Labutti K."/>
            <person name="Andreopoulos B."/>
            <person name="Lipzen A."/>
            <person name="Chen C."/>
            <person name="Yanf M."/>
            <person name="Daum C."/>
            <person name="Ng V."/>
            <person name="Clum A."/>
            <person name="Steindorff A."/>
            <person name="Ohm R."/>
            <person name="Martin F."/>
            <person name="Silar P."/>
            <person name="Natvig D."/>
            <person name="Lalanne C."/>
            <person name="Gautier V."/>
            <person name="Ament-Velasquez S.L."/>
            <person name="Kruys A."/>
            <person name="Hutchinson M.I."/>
            <person name="Powell A.J."/>
            <person name="Barry K."/>
            <person name="Miller A.N."/>
            <person name="Grigoriev I.V."/>
            <person name="Debuchy R."/>
            <person name="Gladieux P."/>
            <person name="Thoren M.H."/>
            <person name="Johannesson H."/>
        </authorList>
    </citation>
    <scope>NUCLEOTIDE SEQUENCE</scope>
    <source>
        <strain evidence="2">CBS 168.71</strain>
    </source>
</reference>
<proteinExistence type="predicted"/>